<dbReference type="Pfam" id="PF11985">
    <property type="entry name" value="Phage_Mu_Gp27"/>
    <property type="match status" value="1"/>
</dbReference>
<comment type="caution">
    <text evidence="1">The sequence shown here is derived from an EMBL/GenBank/DDBJ whole genome shotgun (WGS) entry which is preliminary data.</text>
</comment>
<dbReference type="RefSeq" id="WP_116273992.1">
    <property type="nucleotide sequence ID" value="NZ_KZ859521.1"/>
</dbReference>
<dbReference type="AlphaFoldDB" id="A0A3E1BGV5"/>
<dbReference type="Proteomes" id="UP000256748">
    <property type="component" value="Unassembled WGS sequence"/>
</dbReference>
<name>A0A3E1BGV5_RHILT</name>
<organism evidence="1 2">
    <name type="scientific">Rhizobium leguminosarum bv. trifolii</name>
    <dbReference type="NCBI Taxonomy" id="386"/>
    <lineage>
        <taxon>Bacteria</taxon>
        <taxon>Pseudomonadati</taxon>
        <taxon>Pseudomonadota</taxon>
        <taxon>Alphaproteobacteria</taxon>
        <taxon>Hyphomicrobiales</taxon>
        <taxon>Rhizobiaceae</taxon>
        <taxon>Rhizobium/Agrobacterium group</taxon>
        <taxon>Rhizobium</taxon>
    </lineage>
</organism>
<protein>
    <recommendedName>
        <fullName evidence="3">DUF3486 family protein</fullName>
    </recommendedName>
</protein>
<evidence type="ECO:0000313" key="2">
    <source>
        <dbReference type="Proteomes" id="UP000256748"/>
    </source>
</evidence>
<reference evidence="1 2" key="1">
    <citation type="submission" date="2017-03" db="EMBL/GenBank/DDBJ databases">
        <title>Genome analysis of Rhizobial strains effectives or ineffectives for nitrogen fixation isolated from bean seeds.</title>
        <authorList>
            <person name="Peralta H."/>
            <person name="Aguilar-Vera A."/>
            <person name="Mora Y."/>
            <person name="Vargas-Lagunas C."/>
            <person name="Girard L."/>
            <person name="Mora J."/>
        </authorList>
    </citation>
    <scope>NUCLEOTIDE SEQUENCE [LARGE SCALE GENOMIC DNA]</scope>
    <source>
        <strain evidence="1 2">CCGM5</strain>
    </source>
</reference>
<gene>
    <name evidence="1" type="ORF">B5K10_15890</name>
</gene>
<dbReference type="InterPro" id="IPR021874">
    <property type="entry name" value="Phage_Mu_Gp27"/>
</dbReference>
<evidence type="ECO:0008006" key="3">
    <source>
        <dbReference type="Google" id="ProtNLM"/>
    </source>
</evidence>
<accession>A0A3E1BGV5</accession>
<evidence type="ECO:0000313" key="1">
    <source>
        <dbReference type="EMBL" id="RFB92296.1"/>
    </source>
</evidence>
<proteinExistence type="predicted"/>
<dbReference type="EMBL" id="NAOO01000018">
    <property type="protein sequence ID" value="RFB92296.1"/>
    <property type="molecule type" value="Genomic_DNA"/>
</dbReference>
<sequence length="202" mass="22484">MARRGRGRLSSIQLLPQECNQVVMWAAAELQENARTQLEIYKEFSGRLEALQRESRGELEFTIPSFSAFNRYSINLDAMTRDLNETREMAAAISDTFDPEESDDLTLVAAEAIKALIFTMLRTQRGKIGSKDAKALADALRSATHAQSVSTARRDKIEAKFKAQAEKAIEKVSKEKGMSADTIAQLRRDFLGVKPKKGKDAA</sequence>